<dbReference type="KEGG" id="tet:TTHERM_00161160"/>
<feature type="coiled-coil region" evidence="1">
    <location>
        <begin position="197"/>
        <end position="231"/>
    </location>
</feature>
<dbReference type="EMBL" id="GG662820">
    <property type="protein sequence ID" value="EAR89601.1"/>
    <property type="molecule type" value="Genomic_DNA"/>
</dbReference>
<proteinExistence type="predicted"/>
<name>Q22W16_TETTS</name>
<dbReference type="RefSeq" id="XP_001009846.1">
    <property type="nucleotide sequence ID" value="XM_001009846.1"/>
</dbReference>
<evidence type="ECO:0000256" key="1">
    <source>
        <dbReference type="SAM" id="Coils"/>
    </source>
</evidence>
<dbReference type="AlphaFoldDB" id="Q22W16"/>
<evidence type="ECO:0000313" key="3">
    <source>
        <dbReference type="Proteomes" id="UP000009168"/>
    </source>
</evidence>
<keyword evidence="1" id="KW-0175">Coiled coil</keyword>
<dbReference type="GeneID" id="7833948"/>
<organism evidence="2 3">
    <name type="scientific">Tetrahymena thermophila (strain SB210)</name>
    <dbReference type="NCBI Taxonomy" id="312017"/>
    <lineage>
        <taxon>Eukaryota</taxon>
        <taxon>Sar</taxon>
        <taxon>Alveolata</taxon>
        <taxon>Ciliophora</taxon>
        <taxon>Intramacronucleata</taxon>
        <taxon>Oligohymenophorea</taxon>
        <taxon>Hymenostomatida</taxon>
        <taxon>Tetrahymenina</taxon>
        <taxon>Tetrahymenidae</taxon>
        <taxon>Tetrahymena</taxon>
    </lineage>
</organism>
<feature type="coiled-coil region" evidence="1">
    <location>
        <begin position="116"/>
        <end position="150"/>
    </location>
</feature>
<reference evidence="3" key="1">
    <citation type="journal article" date="2006" name="PLoS Biol.">
        <title>Macronuclear genome sequence of the ciliate Tetrahymena thermophila, a model eukaryote.</title>
        <authorList>
            <person name="Eisen J.A."/>
            <person name="Coyne R.S."/>
            <person name="Wu M."/>
            <person name="Wu D."/>
            <person name="Thiagarajan M."/>
            <person name="Wortman J.R."/>
            <person name="Badger J.H."/>
            <person name="Ren Q."/>
            <person name="Amedeo P."/>
            <person name="Jones K.M."/>
            <person name="Tallon L.J."/>
            <person name="Delcher A.L."/>
            <person name="Salzberg S.L."/>
            <person name="Silva J.C."/>
            <person name="Haas B.J."/>
            <person name="Majoros W.H."/>
            <person name="Farzad M."/>
            <person name="Carlton J.M."/>
            <person name="Smith R.K. Jr."/>
            <person name="Garg J."/>
            <person name="Pearlman R.E."/>
            <person name="Karrer K.M."/>
            <person name="Sun L."/>
            <person name="Manning G."/>
            <person name="Elde N.C."/>
            <person name="Turkewitz A.P."/>
            <person name="Asai D.J."/>
            <person name="Wilkes D.E."/>
            <person name="Wang Y."/>
            <person name="Cai H."/>
            <person name="Collins K."/>
            <person name="Stewart B.A."/>
            <person name="Lee S.R."/>
            <person name="Wilamowska K."/>
            <person name="Weinberg Z."/>
            <person name="Ruzzo W.L."/>
            <person name="Wloga D."/>
            <person name="Gaertig J."/>
            <person name="Frankel J."/>
            <person name="Tsao C.-C."/>
            <person name="Gorovsky M.A."/>
            <person name="Keeling P.J."/>
            <person name="Waller R.F."/>
            <person name="Patron N.J."/>
            <person name="Cherry J.M."/>
            <person name="Stover N.A."/>
            <person name="Krieger C.J."/>
            <person name="del Toro C."/>
            <person name="Ryder H.F."/>
            <person name="Williamson S.C."/>
            <person name="Barbeau R.A."/>
            <person name="Hamilton E.P."/>
            <person name="Orias E."/>
        </authorList>
    </citation>
    <scope>NUCLEOTIDE SEQUENCE [LARGE SCALE GENOMIC DNA]</scope>
    <source>
        <strain evidence="3">SB210</strain>
    </source>
</reference>
<dbReference type="Proteomes" id="UP000009168">
    <property type="component" value="Unassembled WGS sequence"/>
</dbReference>
<dbReference type="InParanoid" id="Q22W16"/>
<dbReference type="HOGENOM" id="CLU_687922_0_0_1"/>
<accession>Q22W16</accession>
<feature type="coiled-coil region" evidence="1">
    <location>
        <begin position="44"/>
        <end position="81"/>
    </location>
</feature>
<sequence>MKNNYQTQTISNLNKSNNFGNQVTFQQSALGNTSISGGPAKLQEKGMKSKIEKLSDQIQELRKNLNSEDQLLENMDKLNQKNHTVLSSQINALRKAFNMLADVVMEEIETVKVDMFQELQDQNMVLEDRVKQLENRIVQTEQEQNDKLNYQQVEQIVEMKFRSYEKEQQQQTQYFEQLAVQLKDENNLFLEKLKVIISNNSNRIDILAKERQNMQQQINELKVNTVDFQEKVALQEDVKFQLTENNKKFIDFQKEFVAFKNDLQNELQSIVSKQSEIFSQKQMQNHLENDRIFQQLIERNKDIEIQIEKNAFENEKLQSEMQDGFKELAMIYKDSAKQIINDFERSIKEIHTDNKFCLKKLNQVEDFLNQTRDEVFQIINQQEVSVTKKFDILTRSFMKIK</sequence>
<protein>
    <submittedName>
        <fullName evidence="2">Uncharacterized protein</fullName>
    </submittedName>
</protein>
<keyword evidence="3" id="KW-1185">Reference proteome</keyword>
<gene>
    <name evidence="2" type="ORF">TTHERM_00161160</name>
</gene>
<evidence type="ECO:0000313" key="2">
    <source>
        <dbReference type="EMBL" id="EAR89601.1"/>
    </source>
</evidence>